<dbReference type="OrthoDB" id="2353562at2"/>
<dbReference type="EMBL" id="LIRB01000144">
    <property type="protein sequence ID" value="KWX72588.1"/>
    <property type="molecule type" value="Genomic_DNA"/>
</dbReference>
<reference evidence="1 2" key="1">
    <citation type="submission" date="2015-08" db="EMBL/GenBank/DDBJ databases">
        <title>Genomes of Paenibacillus riograndensis.</title>
        <authorList>
            <person name="Sant'Anna F.H."/>
            <person name="Souza R."/>
            <person name="Ambrosini A."/>
            <person name="Bach E."/>
            <person name="Fernandes G."/>
            <person name="Balsanelli E."/>
            <person name="Baura V.A."/>
            <person name="Pedrosa F.O."/>
            <person name="Souza E.M."/>
            <person name="Passaglia L."/>
        </authorList>
    </citation>
    <scope>NUCLEOTIDE SEQUENCE [LARGE SCALE GENOMIC DNA]</scope>
    <source>
        <strain evidence="1 2">CAS34</strain>
    </source>
</reference>
<evidence type="ECO:0000313" key="1">
    <source>
        <dbReference type="EMBL" id="KWX72588.1"/>
    </source>
</evidence>
<keyword evidence="2" id="KW-1185">Reference proteome</keyword>
<accession>A0A132TMJ2</accession>
<dbReference type="AlphaFoldDB" id="A0A132TMJ2"/>
<evidence type="ECO:0000313" key="2">
    <source>
        <dbReference type="Proteomes" id="UP000070475"/>
    </source>
</evidence>
<dbReference type="Proteomes" id="UP000070475">
    <property type="component" value="Unassembled WGS sequence"/>
</dbReference>
<sequence length="90" mass="10729">MDQNDKTFNWYTETMKFQTMREAHEWVYSGSYNEIGKIYDGLITQDDKIAYALVFELTRRKTLVDHPADIFCDVVYGENTLTYRVWVTNN</sequence>
<dbReference type="RefSeq" id="WP_060862610.1">
    <property type="nucleotide sequence ID" value="NZ_LIRB01000144.1"/>
</dbReference>
<name>A0A132TMJ2_9BACL</name>
<proteinExistence type="predicted"/>
<comment type="caution">
    <text evidence="1">The sequence shown here is derived from an EMBL/GenBank/DDBJ whole genome shotgun (WGS) entry which is preliminary data.</text>
</comment>
<protein>
    <submittedName>
        <fullName evidence="1">Uncharacterized protein</fullName>
    </submittedName>
</protein>
<organism evidence="1 2">
    <name type="scientific">Paenibacillus riograndensis</name>
    <dbReference type="NCBI Taxonomy" id="483937"/>
    <lineage>
        <taxon>Bacteria</taxon>
        <taxon>Bacillati</taxon>
        <taxon>Bacillota</taxon>
        <taxon>Bacilli</taxon>
        <taxon>Bacillales</taxon>
        <taxon>Paenibacillaceae</taxon>
        <taxon>Paenibacillus</taxon>
        <taxon>Paenibacillus sonchi group</taxon>
    </lineage>
</organism>
<gene>
    <name evidence="1" type="ORF">AMQ84_25300</name>
</gene>
<dbReference type="PATRIC" id="fig|483937.3.peg.5842"/>